<dbReference type="EMBL" id="KV449019">
    <property type="protein sequence ID" value="OAX32400.1"/>
    <property type="molecule type" value="Genomic_DNA"/>
</dbReference>
<organism evidence="1 2">
    <name type="scientific">Rhizopogon vinicolor AM-OR11-026</name>
    <dbReference type="NCBI Taxonomy" id="1314800"/>
    <lineage>
        <taxon>Eukaryota</taxon>
        <taxon>Fungi</taxon>
        <taxon>Dikarya</taxon>
        <taxon>Basidiomycota</taxon>
        <taxon>Agaricomycotina</taxon>
        <taxon>Agaricomycetes</taxon>
        <taxon>Agaricomycetidae</taxon>
        <taxon>Boletales</taxon>
        <taxon>Suillineae</taxon>
        <taxon>Rhizopogonaceae</taxon>
        <taxon>Rhizopogon</taxon>
    </lineage>
</organism>
<dbReference type="Proteomes" id="UP000092154">
    <property type="component" value="Unassembled WGS sequence"/>
</dbReference>
<protein>
    <submittedName>
        <fullName evidence="1">Uncharacterized protein</fullName>
    </submittedName>
</protein>
<gene>
    <name evidence="1" type="ORF">K503DRAFT_787223</name>
</gene>
<reference evidence="1 2" key="1">
    <citation type="submission" date="2016-06" db="EMBL/GenBank/DDBJ databases">
        <title>Comparative genomics of the ectomycorrhizal sister species Rhizopogon vinicolor and Rhizopogon vesiculosus (Basidiomycota: Boletales) reveals a divergence of the mating type B locus.</title>
        <authorList>
            <consortium name="DOE Joint Genome Institute"/>
            <person name="Mujic A.B."/>
            <person name="Kuo A."/>
            <person name="Tritt A."/>
            <person name="Lipzen A."/>
            <person name="Chen C."/>
            <person name="Johnson J."/>
            <person name="Sharma A."/>
            <person name="Barry K."/>
            <person name="Grigoriev I.V."/>
            <person name="Spatafora J.W."/>
        </authorList>
    </citation>
    <scope>NUCLEOTIDE SEQUENCE [LARGE SCALE GENOMIC DNA]</scope>
    <source>
        <strain evidence="1 2">AM-OR11-026</strain>
    </source>
</reference>
<sequence length="140" mass="15457">MLVRSARKMGINDIVVPMNASIGLCAYRIWRWRAGMREGVMVHDVRGYFRPGSVRFGNLDLVTDVGVVTSYGVYVLHTSVWCTSYGLRAIYGTEADLFPGPEDAGTWHGDSIPEDLEVEGGMWEGVMVNNVRGVSIRDSG</sequence>
<evidence type="ECO:0000313" key="1">
    <source>
        <dbReference type="EMBL" id="OAX32400.1"/>
    </source>
</evidence>
<keyword evidence="2" id="KW-1185">Reference proteome</keyword>
<dbReference type="AlphaFoldDB" id="A0A1B7MIH2"/>
<name>A0A1B7MIH2_9AGAM</name>
<proteinExistence type="predicted"/>
<dbReference type="InParanoid" id="A0A1B7MIH2"/>
<accession>A0A1B7MIH2</accession>
<evidence type="ECO:0000313" key="2">
    <source>
        <dbReference type="Proteomes" id="UP000092154"/>
    </source>
</evidence>